<accession>A0ABM4BMX7</accession>
<dbReference type="SUPFAM" id="SSF57667">
    <property type="entry name" value="beta-beta-alpha zinc fingers"/>
    <property type="match status" value="7"/>
</dbReference>
<dbReference type="SMART" id="SM00355">
    <property type="entry name" value="ZnF_C2H2"/>
    <property type="match status" value="14"/>
</dbReference>
<feature type="domain" description="C2H2-type" evidence="7">
    <location>
        <begin position="76"/>
        <end position="102"/>
    </location>
</feature>
<feature type="domain" description="C2H2-type" evidence="7">
    <location>
        <begin position="165"/>
        <end position="194"/>
    </location>
</feature>
<dbReference type="PANTHER" id="PTHR24409">
    <property type="entry name" value="ZINC FINGER PROTEIN 142"/>
    <property type="match status" value="1"/>
</dbReference>
<dbReference type="InterPro" id="IPR016197">
    <property type="entry name" value="Chromo-like_dom_sf"/>
</dbReference>
<dbReference type="PROSITE" id="PS50157">
    <property type="entry name" value="ZINC_FINGER_C2H2_2"/>
    <property type="match status" value="14"/>
</dbReference>
<dbReference type="PROSITE" id="PS50013">
    <property type="entry name" value="CHROMO_2"/>
    <property type="match status" value="1"/>
</dbReference>
<dbReference type="GeneID" id="100213175"/>
<feature type="domain" description="C2H2-type" evidence="7">
    <location>
        <begin position="926"/>
        <end position="953"/>
    </location>
</feature>
<feature type="domain" description="C2H2-type" evidence="7">
    <location>
        <begin position="135"/>
        <end position="164"/>
    </location>
</feature>
<feature type="domain" description="C2H2-type" evidence="7">
    <location>
        <begin position="835"/>
        <end position="862"/>
    </location>
</feature>
<name>A0ABM4BMX7_HYDVU</name>
<reference evidence="9" key="1">
    <citation type="submission" date="2025-08" db="UniProtKB">
        <authorList>
            <consortium name="RefSeq"/>
        </authorList>
    </citation>
    <scope>IDENTIFICATION</scope>
</reference>
<evidence type="ECO:0000256" key="5">
    <source>
        <dbReference type="PROSITE-ProRule" id="PRU00042"/>
    </source>
</evidence>
<evidence type="ECO:0000259" key="7">
    <source>
        <dbReference type="PROSITE" id="PS50157"/>
    </source>
</evidence>
<evidence type="ECO:0000256" key="3">
    <source>
        <dbReference type="ARBA" id="ARBA00022771"/>
    </source>
</evidence>
<feature type="domain" description="C2H2-type" evidence="7">
    <location>
        <begin position="954"/>
        <end position="981"/>
    </location>
</feature>
<dbReference type="InterPro" id="IPR013087">
    <property type="entry name" value="Znf_C2H2_type"/>
</dbReference>
<dbReference type="Proteomes" id="UP001652625">
    <property type="component" value="Chromosome 03"/>
</dbReference>
<dbReference type="PANTHER" id="PTHR24409:SF295">
    <property type="entry name" value="AZ2-RELATED"/>
    <property type="match status" value="1"/>
</dbReference>
<evidence type="ECO:0000256" key="1">
    <source>
        <dbReference type="ARBA" id="ARBA00022723"/>
    </source>
</evidence>
<feature type="domain" description="C2H2-type" evidence="7">
    <location>
        <begin position="863"/>
        <end position="885"/>
    </location>
</feature>
<proteinExistence type="predicted"/>
<dbReference type="Gene3D" id="2.40.50.40">
    <property type="match status" value="1"/>
</dbReference>
<evidence type="ECO:0000313" key="8">
    <source>
        <dbReference type="Proteomes" id="UP001652625"/>
    </source>
</evidence>
<gene>
    <name evidence="9" type="primary">LOC100213175</name>
</gene>
<feature type="domain" description="C2H2-type" evidence="7">
    <location>
        <begin position="105"/>
        <end position="134"/>
    </location>
</feature>
<dbReference type="Pfam" id="PF12874">
    <property type="entry name" value="zf-met"/>
    <property type="match status" value="1"/>
</dbReference>
<keyword evidence="4" id="KW-0862">Zinc</keyword>
<dbReference type="Pfam" id="PF00096">
    <property type="entry name" value="zf-C2H2"/>
    <property type="match status" value="7"/>
</dbReference>
<feature type="domain" description="C2H2-type" evidence="7">
    <location>
        <begin position="777"/>
        <end position="804"/>
    </location>
</feature>
<feature type="domain" description="C2H2-type" evidence="7">
    <location>
        <begin position="806"/>
        <end position="833"/>
    </location>
</feature>
<protein>
    <submittedName>
        <fullName evidence="9">Uncharacterized protein LOC100213175</fullName>
    </submittedName>
</protein>
<dbReference type="SUPFAM" id="SSF54160">
    <property type="entry name" value="Chromo domain-like"/>
    <property type="match status" value="1"/>
</dbReference>
<evidence type="ECO:0000259" key="6">
    <source>
        <dbReference type="PROSITE" id="PS50013"/>
    </source>
</evidence>
<evidence type="ECO:0000256" key="2">
    <source>
        <dbReference type="ARBA" id="ARBA00022737"/>
    </source>
</evidence>
<dbReference type="CDD" id="cd00024">
    <property type="entry name" value="CD_CSD"/>
    <property type="match status" value="1"/>
</dbReference>
<dbReference type="RefSeq" id="XP_065650428.1">
    <property type="nucleotide sequence ID" value="XM_065794356.1"/>
</dbReference>
<dbReference type="InterPro" id="IPR000953">
    <property type="entry name" value="Chromo/chromo_shadow_dom"/>
</dbReference>
<dbReference type="Gene3D" id="3.30.160.60">
    <property type="entry name" value="Classic Zinc Finger"/>
    <property type="match status" value="11"/>
</dbReference>
<keyword evidence="8" id="KW-1185">Reference proteome</keyword>
<evidence type="ECO:0000313" key="9">
    <source>
        <dbReference type="RefSeq" id="XP_065650428.1"/>
    </source>
</evidence>
<keyword evidence="2" id="KW-0677">Repeat</keyword>
<feature type="domain" description="C2H2-type" evidence="7">
    <location>
        <begin position="46"/>
        <end position="75"/>
    </location>
</feature>
<evidence type="ECO:0000256" key="4">
    <source>
        <dbReference type="ARBA" id="ARBA00022833"/>
    </source>
</evidence>
<keyword evidence="3 5" id="KW-0863">Zinc-finger</keyword>
<keyword evidence="1" id="KW-0479">Metal-binding</keyword>
<sequence>METPNHSNLLDEEKQFSCTFIGCGRTYKTKGNLKTHQKIHSGKFSFYCDYEGCEKGFVSAYSFKVHYRHHTGERPYSCDNNGCAKSFNTLYRLRAHQRVHDGTLFICYFQDCIKGFTTKSDLTKHVRIHTQDRPFQCKEIDCSQAFLASHHLKAHQRTHSGEKPFSCNEKGCERVFASKYGLKMHTQKHKDSVDGSIPDQIYDKPFLTEMRSNNLETNHSNFNEGNNFDKLSKFQESNKPLLHSTEKKWKPKQEESKINNSTDFINEMNVKNSIETLKHQIISTQEDKNTSDFFNHPFCKPMHTEGYFQYKAAPNSVPEMLPMSSPSEFVNLLHNSYITIDDSDSSLRLLSYLATQGNLEILGESSCTCTTSSLNLYSDTFVNSTSVENPSTLCCVKTKANTPSISSLQDKDWENNFSNQNESILSSRTLLNSNVKATAVHSNIKMSCGITTRCHDTVLKRSSVIICPDSSHECLSNCHMVFVVNFAIKAIQNMDIQVHESVDNKMEMQSCLKTCSSQSESTAESFDGTCSDISFTEIGPESIAYEIEKLIDVRKDENGHHLYQARWVAHTWIPEEYLLSFPLLLKQYWDERRQKHIQKHGEESHSLLVEELRGIGEATSIYVEGPGGEETTSLSKTVFRSYLGEKTLENVSCQRCDQVPLSKNDYNEFCKEKDEQPDIRRAENVDYVSLTENSPCATCIKRKECSLKNQFINESQQLINCHLRVCNDNSQVLECNECHKQFLYKQSFSDLTTKTVFLNINVSKDAEKNLESISKPFKCFVCCRAFLTREEMKEHEVKHVNTSSRYTCATCGVKFSTRVQLEEHYDSDSNECSPRKCEICDKVFIHGNHLKRHMTIHAGLKPFVCPICDHEFNQRSDLQRHHKRHLLSDGSYVCNKCAKRYESIEKLKNHIIIEHKLDKKSKSNIFKCDRCDKVFGRKSHYKRHLTIHDGLKPHVCEVCFKSFNQKTDLNRHTMTHLRKHMNIYGENSENACEVCNKTFTTQAKFVEHYLTHQRITVY</sequence>
<feature type="domain" description="Chromo" evidence="6">
    <location>
        <begin position="545"/>
        <end position="600"/>
    </location>
</feature>
<organism evidence="8 9">
    <name type="scientific">Hydra vulgaris</name>
    <name type="common">Hydra</name>
    <name type="synonym">Hydra attenuata</name>
    <dbReference type="NCBI Taxonomy" id="6087"/>
    <lineage>
        <taxon>Eukaryota</taxon>
        <taxon>Metazoa</taxon>
        <taxon>Cnidaria</taxon>
        <taxon>Hydrozoa</taxon>
        <taxon>Hydroidolina</taxon>
        <taxon>Anthoathecata</taxon>
        <taxon>Aplanulata</taxon>
        <taxon>Hydridae</taxon>
        <taxon>Hydra</taxon>
    </lineage>
</organism>
<feature type="domain" description="C2H2-type" evidence="7">
    <location>
        <begin position="892"/>
        <end position="920"/>
    </location>
</feature>
<feature type="domain" description="C2H2-type" evidence="7">
    <location>
        <begin position="990"/>
        <end position="1012"/>
    </location>
</feature>
<dbReference type="PROSITE" id="PS00028">
    <property type="entry name" value="ZINC_FINGER_C2H2_1"/>
    <property type="match status" value="13"/>
</dbReference>
<dbReference type="InterPro" id="IPR036236">
    <property type="entry name" value="Znf_C2H2_sf"/>
</dbReference>
<feature type="domain" description="C2H2-type" evidence="7">
    <location>
        <begin position="16"/>
        <end position="45"/>
    </location>
</feature>